<dbReference type="EMBL" id="QUSF01000002">
    <property type="protein sequence ID" value="RLW12348.1"/>
    <property type="molecule type" value="Genomic_DNA"/>
</dbReference>
<proteinExistence type="predicted"/>
<gene>
    <name evidence="1" type="ORF">DV515_00000779</name>
</gene>
<dbReference type="Proteomes" id="UP000276834">
    <property type="component" value="Unassembled WGS sequence"/>
</dbReference>
<dbReference type="STRING" id="44316.ENSEGOP00005001672"/>
<accession>A0A3L8T8X8</accession>
<dbReference type="AlphaFoldDB" id="A0A3L8T8X8"/>
<sequence length="79" mass="8924">MLCPTCDILAQQPNLSMVPIPENEMLISKELSKSPPLFLAFDISACFYTINPLSSASQEPLQVLQFPMKEVLFRYEDSN</sequence>
<name>A0A3L8T8X8_CHLGU</name>
<evidence type="ECO:0000313" key="1">
    <source>
        <dbReference type="EMBL" id="RLW12348.1"/>
    </source>
</evidence>
<protein>
    <submittedName>
        <fullName evidence="1">Uncharacterized protein</fullName>
    </submittedName>
</protein>
<keyword evidence="2" id="KW-1185">Reference proteome</keyword>
<organism evidence="1 2">
    <name type="scientific">Chloebia gouldiae</name>
    <name type="common">Gouldian finch</name>
    <name type="synonym">Erythrura gouldiae</name>
    <dbReference type="NCBI Taxonomy" id="44316"/>
    <lineage>
        <taxon>Eukaryota</taxon>
        <taxon>Metazoa</taxon>
        <taxon>Chordata</taxon>
        <taxon>Craniata</taxon>
        <taxon>Vertebrata</taxon>
        <taxon>Euteleostomi</taxon>
        <taxon>Archelosauria</taxon>
        <taxon>Archosauria</taxon>
        <taxon>Dinosauria</taxon>
        <taxon>Saurischia</taxon>
        <taxon>Theropoda</taxon>
        <taxon>Coelurosauria</taxon>
        <taxon>Aves</taxon>
        <taxon>Neognathae</taxon>
        <taxon>Neoaves</taxon>
        <taxon>Telluraves</taxon>
        <taxon>Australaves</taxon>
        <taxon>Passeriformes</taxon>
        <taxon>Passeroidea</taxon>
        <taxon>Passeridae</taxon>
        <taxon>Chloebia</taxon>
    </lineage>
</organism>
<dbReference type="OrthoDB" id="9907594at2759"/>
<comment type="caution">
    <text evidence="1">The sequence shown here is derived from an EMBL/GenBank/DDBJ whole genome shotgun (WGS) entry which is preliminary data.</text>
</comment>
<reference evidence="1 2" key="1">
    <citation type="journal article" date="2018" name="Proc. R. Soc. B">
        <title>A non-coding region near Follistatin controls head colour polymorphism in the Gouldian finch.</title>
        <authorList>
            <person name="Toomey M.B."/>
            <person name="Marques C.I."/>
            <person name="Andrade P."/>
            <person name="Araujo P.M."/>
            <person name="Sabatino S."/>
            <person name="Gazda M.A."/>
            <person name="Afonso S."/>
            <person name="Lopes R.J."/>
            <person name="Corbo J.C."/>
            <person name="Carneiro M."/>
        </authorList>
    </citation>
    <scope>NUCLEOTIDE SEQUENCE [LARGE SCALE GENOMIC DNA]</scope>
    <source>
        <strain evidence="1">Red01</strain>
        <tissue evidence="1">Muscle</tissue>
    </source>
</reference>
<evidence type="ECO:0000313" key="2">
    <source>
        <dbReference type="Proteomes" id="UP000276834"/>
    </source>
</evidence>